<keyword evidence="4" id="KW-0812">Transmembrane</keyword>
<protein>
    <submittedName>
        <fullName evidence="6">Alpha/Beta hydrolase protein</fullName>
    </submittedName>
</protein>
<feature type="compositionally biased region" description="Low complexity" evidence="3">
    <location>
        <begin position="319"/>
        <end position="334"/>
    </location>
</feature>
<dbReference type="InterPro" id="IPR000639">
    <property type="entry name" value="Epox_hydrolase-like"/>
</dbReference>
<dbReference type="GO" id="GO:0016787">
    <property type="term" value="F:hydrolase activity"/>
    <property type="evidence" value="ECO:0007669"/>
    <property type="project" value="UniProtKB-KW"/>
</dbReference>
<evidence type="ECO:0000256" key="1">
    <source>
        <dbReference type="ARBA" id="ARBA00022801"/>
    </source>
</evidence>
<evidence type="ECO:0000256" key="4">
    <source>
        <dbReference type="SAM" id="Phobius"/>
    </source>
</evidence>
<keyword evidence="7" id="KW-1185">Reference proteome</keyword>
<evidence type="ECO:0000256" key="3">
    <source>
        <dbReference type="SAM" id="MobiDB-lite"/>
    </source>
</evidence>
<name>A0ABR1Z1G8_9PEZI</name>
<evidence type="ECO:0000313" key="7">
    <source>
        <dbReference type="Proteomes" id="UP001492380"/>
    </source>
</evidence>
<feature type="transmembrane region" description="Helical" evidence="4">
    <location>
        <begin position="12"/>
        <end position="30"/>
    </location>
</feature>
<evidence type="ECO:0000256" key="2">
    <source>
        <dbReference type="ARBA" id="ARBA00038334"/>
    </source>
</evidence>
<dbReference type="Pfam" id="PF12697">
    <property type="entry name" value="Abhydrolase_6"/>
    <property type="match status" value="1"/>
</dbReference>
<organism evidence="6 7">
    <name type="scientific">Phyllosticta capitalensis</name>
    <dbReference type="NCBI Taxonomy" id="121624"/>
    <lineage>
        <taxon>Eukaryota</taxon>
        <taxon>Fungi</taxon>
        <taxon>Dikarya</taxon>
        <taxon>Ascomycota</taxon>
        <taxon>Pezizomycotina</taxon>
        <taxon>Dothideomycetes</taxon>
        <taxon>Dothideomycetes incertae sedis</taxon>
        <taxon>Botryosphaeriales</taxon>
        <taxon>Phyllostictaceae</taxon>
        <taxon>Phyllosticta</taxon>
    </lineage>
</organism>
<sequence>MDSRLEHVFNALVFGYGVLAALYWLWFALVDGSLLRRRTKEAEKELAAARRRFWDLSASPLPNFEHAFFTTDAGVKLHYVVSSWNPGNNPNLVILVHGFPDSWVLWREFLTRQKLDNETVYVALDLPGFGGSDSLPVYDADNVLETVTAFVLGMRERCIQEEDDDRGQVVIVSHDWGAAVASRLASEAPQLADHWILTSAPITPLAMNNMSTRLASAQRMIHTWMQEPLRLTLLRNAFRTVEPILSQLRKSSYIFAFRLPVPLIRIVSRLTGTTYLGVVHTVAAQGLAQSAPSQKSTYTAEALASSLGPGPEQCVAPPTASSSSSSDTKTTSVDTSASSLAYAPSVAARARSPTLAWLNQTAYYRDGVGVHRWTKSLQTILSLSALDPTSSAARRRSSLSVGASLFDSAGDGPRGLLRAPTTVVVGAGDVAFDWRLALEGIAEYVGRKGGAVVVIERAGHWLVREDVGVKVLARVVAGVVGADEEIGGDGEGEGVVEKGAALEQRKDSVNGEDATAAVMPAAGKGAVAEKGPDEGGMKGLLAGLPGVKVVVER</sequence>
<dbReference type="Gene3D" id="3.40.50.1820">
    <property type="entry name" value="alpha/beta hydrolase"/>
    <property type="match status" value="2"/>
</dbReference>
<gene>
    <name evidence="6" type="ORF">HDK90DRAFT_407480</name>
</gene>
<feature type="domain" description="AB hydrolase-1" evidence="5">
    <location>
        <begin position="93"/>
        <end position="220"/>
    </location>
</feature>
<comment type="similarity">
    <text evidence="2">Belongs to the AB hydrolase superfamily. Epoxide hydrolase family.</text>
</comment>
<dbReference type="SUPFAM" id="SSF53474">
    <property type="entry name" value="alpha/beta-Hydrolases"/>
    <property type="match status" value="1"/>
</dbReference>
<feature type="region of interest" description="Disordered" evidence="3">
    <location>
        <begin position="300"/>
        <end position="334"/>
    </location>
</feature>
<dbReference type="InterPro" id="IPR000073">
    <property type="entry name" value="AB_hydrolase_1"/>
</dbReference>
<accession>A0ABR1Z1G8</accession>
<keyword evidence="4" id="KW-0472">Membrane</keyword>
<dbReference type="EMBL" id="JBBWRZ010000001">
    <property type="protein sequence ID" value="KAK8246242.1"/>
    <property type="molecule type" value="Genomic_DNA"/>
</dbReference>
<evidence type="ECO:0000259" key="5">
    <source>
        <dbReference type="Pfam" id="PF12697"/>
    </source>
</evidence>
<evidence type="ECO:0000313" key="6">
    <source>
        <dbReference type="EMBL" id="KAK8246242.1"/>
    </source>
</evidence>
<proteinExistence type="inferred from homology"/>
<reference evidence="6 7" key="1">
    <citation type="submission" date="2024-04" db="EMBL/GenBank/DDBJ databases">
        <title>Phyllosticta paracitricarpa is synonymous to the EU quarantine fungus P. citricarpa based on phylogenomic analyses.</title>
        <authorList>
            <consortium name="Lawrence Berkeley National Laboratory"/>
            <person name="Van Ingen-Buijs V.A."/>
            <person name="Van Westerhoven A.C."/>
            <person name="Haridas S."/>
            <person name="Skiadas P."/>
            <person name="Martin F."/>
            <person name="Groenewald J.Z."/>
            <person name="Crous P.W."/>
            <person name="Seidl M.F."/>
        </authorList>
    </citation>
    <scope>NUCLEOTIDE SEQUENCE [LARGE SCALE GENOMIC DNA]</scope>
    <source>
        <strain evidence="6 7">CBS 123374</strain>
    </source>
</reference>
<dbReference type="Proteomes" id="UP001492380">
    <property type="component" value="Unassembled WGS sequence"/>
</dbReference>
<dbReference type="PANTHER" id="PTHR43329">
    <property type="entry name" value="EPOXIDE HYDROLASE"/>
    <property type="match status" value="1"/>
</dbReference>
<dbReference type="PRINTS" id="PR00412">
    <property type="entry name" value="EPOXHYDRLASE"/>
</dbReference>
<comment type="caution">
    <text evidence="6">The sequence shown here is derived from an EMBL/GenBank/DDBJ whole genome shotgun (WGS) entry which is preliminary data.</text>
</comment>
<dbReference type="InterPro" id="IPR029058">
    <property type="entry name" value="AB_hydrolase_fold"/>
</dbReference>
<keyword evidence="4" id="KW-1133">Transmembrane helix</keyword>
<keyword evidence="1 6" id="KW-0378">Hydrolase</keyword>